<reference evidence="1 2" key="1">
    <citation type="submission" date="2010-04" db="EMBL/GenBank/DDBJ databases">
        <authorList>
            <person name="Qin X."/>
            <person name="Bachman B."/>
            <person name="Battles P."/>
            <person name="Bell A."/>
            <person name="Bess C."/>
            <person name="Bickham C."/>
            <person name="Chaboub L."/>
            <person name="Chen D."/>
            <person name="Coyle M."/>
            <person name="Deiros D.R."/>
            <person name="Dinh H."/>
            <person name="Forbes L."/>
            <person name="Fowler G."/>
            <person name="Francisco L."/>
            <person name="Fu Q."/>
            <person name="Gubbala S."/>
            <person name="Hale W."/>
            <person name="Han Y."/>
            <person name="Hemphill L."/>
            <person name="Highlander S.K."/>
            <person name="Hirani K."/>
            <person name="Hogues M."/>
            <person name="Jackson L."/>
            <person name="Jakkamsetti A."/>
            <person name="Javaid M."/>
            <person name="Jiang H."/>
            <person name="Korchina V."/>
            <person name="Kovar C."/>
            <person name="Lara F."/>
            <person name="Lee S."/>
            <person name="Mata R."/>
            <person name="Mathew T."/>
            <person name="Moen C."/>
            <person name="Morales K."/>
            <person name="Munidasa M."/>
            <person name="Nazareth L."/>
            <person name="Ngo R."/>
            <person name="Nguyen L."/>
            <person name="Okwuonu G."/>
            <person name="Ongeri F."/>
            <person name="Patil S."/>
            <person name="Petrosino J."/>
            <person name="Pham C."/>
            <person name="Pham P."/>
            <person name="Pu L.-L."/>
            <person name="Puazo M."/>
            <person name="Raj R."/>
            <person name="Reid J."/>
            <person name="Rouhana J."/>
            <person name="Saada N."/>
            <person name="Shang Y."/>
            <person name="Simmons D."/>
            <person name="Thornton R."/>
            <person name="Warren J."/>
            <person name="Weissenberger G."/>
            <person name="Zhang J."/>
            <person name="Zhang L."/>
            <person name="Zhou C."/>
            <person name="Zhu D."/>
            <person name="Muzny D."/>
            <person name="Worley K."/>
            <person name="Gibbs R."/>
        </authorList>
    </citation>
    <scope>NUCLEOTIDE SEQUENCE [LARGE SCALE GENOMIC DNA]</scope>
    <source>
        <strain evidence="1 2">ATCC 49957</strain>
    </source>
</reference>
<gene>
    <name evidence="1" type="ORF">HMPREF0731_2677</name>
</gene>
<proteinExistence type="predicted"/>
<dbReference type="EMBL" id="ADVL01000506">
    <property type="protein sequence ID" value="EFH11102.1"/>
    <property type="molecule type" value="Genomic_DNA"/>
</dbReference>
<evidence type="ECO:0000313" key="2">
    <source>
        <dbReference type="Proteomes" id="UP000005324"/>
    </source>
</evidence>
<sequence>LPGRAARAQDAASRPNLAERRAIEAYLRDRWPAQLQAIRAAARFPVVVELDRDTLFLPGQAEAYGSDDYLGKVVVQPLVRALTRIAADEAGREALRNGLSSISIAYDEATAPASNYAAGLSFEDGALSINWKPYSNVDDISPRTEALVSLLEKEL</sequence>
<name>D5RNL6_9PROT</name>
<protein>
    <submittedName>
        <fullName evidence="1">Uncharacterized protein</fullName>
    </submittedName>
</protein>
<organism evidence="1 2">
    <name type="scientific">Pseudoroseomonas cervicalis ATCC 49957</name>
    <dbReference type="NCBI Taxonomy" id="525371"/>
    <lineage>
        <taxon>Bacteria</taxon>
        <taxon>Pseudomonadati</taxon>
        <taxon>Pseudomonadota</taxon>
        <taxon>Alphaproteobacteria</taxon>
        <taxon>Acetobacterales</taxon>
        <taxon>Roseomonadaceae</taxon>
        <taxon>Roseomonas</taxon>
    </lineage>
</organism>
<dbReference type="HOGENOM" id="CLU_1690565_0_0_5"/>
<dbReference type="RefSeq" id="WP_007006339.1">
    <property type="nucleotide sequence ID" value="NZ_GG771022.1"/>
</dbReference>
<keyword evidence="2" id="KW-1185">Reference proteome</keyword>
<dbReference type="OrthoDB" id="4194926at2"/>
<dbReference type="Proteomes" id="UP000005324">
    <property type="component" value="Unassembled WGS sequence"/>
</dbReference>
<evidence type="ECO:0000313" key="1">
    <source>
        <dbReference type="EMBL" id="EFH11102.1"/>
    </source>
</evidence>
<feature type="non-terminal residue" evidence="1">
    <location>
        <position position="1"/>
    </location>
</feature>
<comment type="caution">
    <text evidence="1">The sequence shown here is derived from an EMBL/GenBank/DDBJ whole genome shotgun (WGS) entry which is preliminary data.</text>
</comment>
<accession>D5RNL6</accession>
<dbReference type="AlphaFoldDB" id="D5RNL6"/>